<keyword evidence="1 2" id="KW-0732">Signal</keyword>
<dbReference type="PANTHER" id="PTHR35936">
    <property type="entry name" value="MEMBRANE-BOUND LYTIC MUREIN TRANSGLYCOSYLASE F"/>
    <property type="match status" value="1"/>
</dbReference>
<dbReference type="EMBL" id="VITV01000004">
    <property type="protein sequence ID" value="TWB75178.1"/>
    <property type="molecule type" value="Genomic_DNA"/>
</dbReference>
<accession>A0A560JVU3</accession>
<protein>
    <submittedName>
        <fullName evidence="4">Amino acid ABC transporter substrate-binding protein (PAAT family)</fullName>
    </submittedName>
</protein>
<dbReference type="Gene3D" id="3.40.190.10">
    <property type="entry name" value="Periplasmic binding protein-like II"/>
    <property type="match status" value="2"/>
</dbReference>
<dbReference type="SMART" id="SM00062">
    <property type="entry name" value="PBPb"/>
    <property type="match status" value="1"/>
</dbReference>
<name>A0A560JVU3_9PROT</name>
<dbReference type="SUPFAM" id="SSF53850">
    <property type="entry name" value="Periplasmic binding protein-like II"/>
    <property type="match status" value="1"/>
</dbReference>
<evidence type="ECO:0000313" key="4">
    <source>
        <dbReference type="EMBL" id="TWB75178.1"/>
    </source>
</evidence>
<dbReference type="PANTHER" id="PTHR35936:SF6">
    <property type="entry name" value="AMINO ACID ABC TRANSPORTER SUBSTRATE-BINDING PAAT FAMILY PROTEIN"/>
    <property type="match status" value="1"/>
</dbReference>
<evidence type="ECO:0000256" key="2">
    <source>
        <dbReference type="SAM" id="SignalP"/>
    </source>
</evidence>
<dbReference type="AlphaFoldDB" id="A0A560JVU3"/>
<evidence type="ECO:0000256" key="1">
    <source>
        <dbReference type="ARBA" id="ARBA00022729"/>
    </source>
</evidence>
<evidence type="ECO:0000259" key="3">
    <source>
        <dbReference type="SMART" id="SM00062"/>
    </source>
</evidence>
<dbReference type="RefSeq" id="WP_186454742.1">
    <property type="nucleotide sequence ID" value="NZ_JARPAF010000002.1"/>
</dbReference>
<dbReference type="Pfam" id="PF00497">
    <property type="entry name" value="SBP_bac_3"/>
    <property type="match status" value="1"/>
</dbReference>
<dbReference type="Proteomes" id="UP000320516">
    <property type="component" value="Unassembled WGS sequence"/>
</dbReference>
<reference evidence="4 5" key="1">
    <citation type="submission" date="2019-06" db="EMBL/GenBank/DDBJ databases">
        <title>Genomic Encyclopedia of Type Strains, Phase IV (KMG-V): Genome sequencing to study the core and pangenomes of soil and plant-associated prokaryotes.</title>
        <authorList>
            <person name="Whitman W."/>
        </authorList>
    </citation>
    <scope>NUCLEOTIDE SEQUENCE [LARGE SCALE GENOMIC DNA]</scope>
    <source>
        <strain evidence="4 5">BR 12005</strain>
    </source>
</reference>
<organism evidence="4 5">
    <name type="scientific">Nitrospirillum amazonense</name>
    <dbReference type="NCBI Taxonomy" id="28077"/>
    <lineage>
        <taxon>Bacteria</taxon>
        <taxon>Pseudomonadati</taxon>
        <taxon>Pseudomonadota</taxon>
        <taxon>Alphaproteobacteria</taxon>
        <taxon>Rhodospirillales</taxon>
        <taxon>Azospirillaceae</taxon>
        <taxon>Nitrospirillum</taxon>
    </lineage>
</organism>
<comment type="caution">
    <text evidence="4">The sequence shown here is derived from an EMBL/GenBank/DDBJ whole genome shotgun (WGS) entry which is preliminary data.</text>
</comment>
<gene>
    <name evidence="4" type="ORF">FBZ87_104278</name>
</gene>
<dbReference type="InterPro" id="IPR001638">
    <property type="entry name" value="Solute-binding_3/MltF_N"/>
</dbReference>
<feature type="domain" description="Solute-binding protein family 3/N-terminal" evidence="3">
    <location>
        <begin position="49"/>
        <end position="276"/>
    </location>
</feature>
<evidence type="ECO:0000313" key="5">
    <source>
        <dbReference type="Proteomes" id="UP000320516"/>
    </source>
</evidence>
<sequence>MPRPTLAGAVLLITAAVAGLAALFSDDAGAQSPTGQSLTGQSPTGLPAALVFGILETEQPPLVDLRNGEVAGGLIKAIGDEIARRTGFKPLYRLVPRNRLEADLADGLIDLACGYSPDWLPKVAITRFSPPILVSHSVLVVRRADSERLRTLGDLAGRPIGAILGFRYPREVEAAFIDGTWQREDAPSAESNFLKLRNQRVDAILTTDLEADYRQTVDKTWARALTVLPQTVGDHEERCANAPRSPLAMETLDAAIEAMRADGTLTRLRLAATGRAAS</sequence>
<proteinExistence type="predicted"/>
<feature type="signal peptide" evidence="2">
    <location>
        <begin position="1"/>
        <end position="30"/>
    </location>
</feature>
<feature type="chain" id="PRO_5021994387" evidence="2">
    <location>
        <begin position="31"/>
        <end position="278"/>
    </location>
</feature>